<evidence type="ECO:0000313" key="4">
    <source>
        <dbReference type="Proteomes" id="UP000035760"/>
    </source>
</evidence>
<comment type="caution">
    <text evidence="3">The sequence shown here is derived from an EMBL/GenBank/DDBJ whole genome shotgun (WGS) entry which is preliminary data.</text>
</comment>
<dbReference type="InterPro" id="IPR050415">
    <property type="entry name" value="MRET"/>
</dbReference>
<dbReference type="GO" id="GO:0016491">
    <property type="term" value="F:oxidoreductase activity"/>
    <property type="evidence" value="ECO:0007669"/>
    <property type="project" value="InterPro"/>
</dbReference>
<dbReference type="PANTHER" id="PTHR47354">
    <property type="entry name" value="NADH OXIDOREDUCTASE HCR"/>
    <property type="match status" value="1"/>
</dbReference>
<reference evidence="3" key="1">
    <citation type="submission" date="2013-07" db="EMBL/GenBank/DDBJ databases">
        <authorList>
            <person name="McIlroy S."/>
        </authorList>
    </citation>
    <scope>NUCLEOTIDE SEQUENCE [LARGE SCALE GENOMIC DNA]</scope>
    <source>
        <strain evidence="3">Run_A_D11</strain>
    </source>
</reference>
<proteinExistence type="predicted"/>
<dbReference type="InterPro" id="IPR017938">
    <property type="entry name" value="Riboflavin_synthase-like_b-brl"/>
</dbReference>
<dbReference type="SUPFAM" id="SSF54292">
    <property type="entry name" value="2Fe-2S ferredoxin-like"/>
    <property type="match status" value="1"/>
</dbReference>
<dbReference type="InterPro" id="IPR001433">
    <property type="entry name" value="OxRdtase_FAD/NAD-bd"/>
</dbReference>
<dbReference type="PANTHER" id="PTHR47354:SF5">
    <property type="entry name" value="PROTEIN RFBI"/>
    <property type="match status" value="1"/>
</dbReference>
<dbReference type="AlphaFoldDB" id="W6MBS7"/>
<dbReference type="InterPro" id="IPR006058">
    <property type="entry name" value="2Fe2S_fd_BS"/>
</dbReference>
<dbReference type="PROSITE" id="PS51384">
    <property type="entry name" value="FAD_FR"/>
    <property type="match status" value="1"/>
</dbReference>
<dbReference type="STRING" id="1400863.BN873_610027"/>
<dbReference type="EMBL" id="CBTJ020000071">
    <property type="protein sequence ID" value="CDI03630.1"/>
    <property type="molecule type" value="Genomic_DNA"/>
</dbReference>
<dbReference type="InterPro" id="IPR008333">
    <property type="entry name" value="Cbr1-like_FAD-bd_dom"/>
</dbReference>
<feature type="domain" description="2Fe-2S ferredoxin-type" evidence="1">
    <location>
        <begin position="3"/>
        <end position="94"/>
    </location>
</feature>
<gene>
    <name evidence="3" type="ORF">BN873_610027</name>
</gene>
<dbReference type="PROSITE" id="PS51085">
    <property type="entry name" value="2FE2S_FER_2"/>
    <property type="match status" value="1"/>
</dbReference>
<protein>
    <submittedName>
        <fullName evidence="3">Oxidoreductase FAD/NAD(P)-binding domain protein</fullName>
    </submittedName>
</protein>
<dbReference type="Gene3D" id="2.40.30.10">
    <property type="entry name" value="Translation factors"/>
    <property type="match status" value="1"/>
</dbReference>
<dbReference type="SUPFAM" id="SSF52343">
    <property type="entry name" value="Ferredoxin reductase-like, C-terminal NADP-linked domain"/>
    <property type="match status" value="1"/>
</dbReference>
<dbReference type="CDD" id="cd06189">
    <property type="entry name" value="flavin_oxioreductase"/>
    <property type="match status" value="1"/>
</dbReference>
<dbReference type="SUPFAM" id="SSF63380">
    <property type="entry name" value="Riboflavin synthase domain-like"/>
    <property type="match status" value="1"/>
</dbReference>
<dbReference type="InterPro" id="IPR039261">
    <property type="entry name" value="FNR_nucleotide-bd"/>
</dbReference>
<accession>W6MBS7</accession>
<keyword evidence="4" id="KW-1185">Reference proteome</keyword>
<dbReference type="OrthoDB" id="9806195at2"/>
<dbReference type="RefSeq" id="WP_048674470.1">
    <property type="nucleotide sequence ID" value="NZ_CBTJ020000071.1"/>
</dbReference>
<evidence type="ECO:0000259" key="1">
    <source>
        <dbReference type="PROSITE" id="PS51085"/>
    </source>
</evidence>
<reference evidence="3" key="2">
    <citation type="submission" date="2014-03" db="EMBL/GenBank/DDBJ databases">
        <title>Candidatus Competibacter-lineage genomes retrieved from metagenomes reveal functional metabolic diversity.</title>
        <authorList>
            <person name="McIlroy S.J."/>
            <person name="Albertsen M."/>
            <person name="Andresen E.K."/>
            <person name="Saunders A.M."/>
            <person name="Kristiansen R."/>
            <person name="Stokholm-Bjerregaard M."/>
            <person name="Nielsen K.L."/>
            <person name="Nielsen P.H."/>
        </authorList>
    </citation>
    <scope>NUCLEOTIDE SEQUENCE</scope>
    <source>
        <strain evidence="3">Run_A_D11</strain>
    </source>
</reference>
<dbReference type="CDD" id="cd00207">
    <property type="entry name" value="fer2"/>
    <property type="match status" value="1"/>
</dbReference>
<evidence type="ECO:0000313" key="3">
    <source>
        <dbReference type="EMBL" id="CDI03630.1"/>
    </source>
</evidence>
<dbReference type="Gene3D" id="3.40.50.80">
    <property type="entry name" value="Nucleotide-binding domain of ferredoxin-NADP reductase (FNR) module"/>
    <property type="match status" value="1"/>
</dbReference>
<evidence type="ECO:0000259" key="2">
    <source>
        <dbReference type="PROSITE" id="PS51384"/>
    </source>
</evidence>
<dbReference type="InterPro" id="IPR012675">
    <property type="entry name" value="Beta-grasp_dom_sf"/>
</dbReference>
<dbReference type="Pfam" id="PF00970">
    <property type="entry name" value="FAD_binding_6"/>
    <property type="match status" value="1"/>
</dbReference>
<feature type="domain" description="FAD-binding FR-type" evidence="2">
    <location>
        <begin position="101"/>
        <end position="201"/>
    </location>
</feature>
<name>W6MBS7_9GAMM</name>
<dbReference type="GO" id="GO:0051537">
    <property type="term" value="F:2 iron, 2 sulfur cluster binding"/>
    <property type="evidence" value="ECO:0007669"/>
    <property type="project" value="InterPro"/>
</dbReference>
<dbReference type="PROSITE" id="PS00197">
    <property type="entry name" value="2FE2S_FER_1"/>
    <property type="match status" value="1"/>
</dbReference>
<dbReference type="InterPro" id="IPR036010">
    <property type="entry name" value="2Fe-2S_ferredoxin-like_sf"/>
</dbReference>
<dbReference type="Pfam" id="PF00111">
    <property type="entry name" value="Fer2"/>
    <property type="match status" value="1"/>
</dbReference>
<dbReference type="Gene3D" id="3.10.20.30">
    <property type="match status" value="1"/>
</dbReference>
<sequence length="340" mass="38148">MPYRVTLQPSGRLLQVAENEPILDAALREKGVMLPYGCRAGTCSACMAKLVTGEIAYPDGRPPGLSEREASEGKVLLCQARPRSDLVIEAREIKTSGDIPIKTMPCRVEQRELLAPDVLRLYLRLPSTERLQFLAGQYVDILLSDGRRRSFSLANPPHADTLLELHARQVPGGFFTGYLFERMKEKALFRFQGPLGTFFLREELAFPIILIGGGTGFAPLKGILEHAFHIGLDQPLHFYWGVRAKVDLYLDELPRQWMRDHPNFRYTPVLSEPRLEDDWQGRTGWVHEAVAADYPALDGHTVYMSGPPPMIKAAKAVFAAQGLPEDRLFYDSFEFAAPVP</sequence>
<dbReference type="Pfam" id="PF00175">
    <property type="entry name" value="NAD_binding_1"/>
    <property type="match status" value="1"/>
</dbReference>
<dbReference type="InterPro" id="IPR017927">
    <property type="entry name" value="FAD-bd_FR_type"/>
</dbReference>
<dbReference type="Proteomes" id="UP000035760">
    <property type="component" value="Unassembled WGS sequence"/>
</dbReference>
<organism evidence="3 4">
    <name type="scientific">Candidatus Competibacter denitrificans Run_A_D11</name>
    <dbReference type="NCBI Taxonomy" id="1400863"/>
    <lineage>
        <taxon>Bacteria</taxon>
        <taxon>Pseudomonadati</taxon>
        <taxon>Pseudomonadota</taxon>
        <taxon>Gammaproteobacteria</taxon>
        <taxon>Candidatus Competibacteraceae</taxon>
        <taxon>Candidatus Competibacter</taxon>
    </lineage>
</organism>
<dbReference type="PRINTS" id="PR00410">
    <property type="entry name" value="PHEHYDRXLASE"/>
</dbReference>
<dbReference type="InterPro" id="IPR001041">
    <property type="entry name" value="2Fe-2S_ferredoxin-type"/>
</dbReference>